<proteinExistence type="predicted"/>
<name>A0A8S5LUK7_9CAUD</name>
<evidence type="ECO:0000313" key="1">
    <source>
        <dbReference type="EMBL" id="DAD73692.1"/>
    </source>
</evidence>
<dbReference type="Pfam" id="PF21190">
    <property type="entry name" value="Bbp16"/>
    <property type="match status" value="1"/>
</dbReference>
<reference evidence="1" key="1">
    <citation type="journal article" date="2021" name="Proc. Natl. Acad. Sci. U.S.A.">
        <title>A Catalog of Tens of Thousands of Viruses from Human Metagenomes Reveals Hidden Associations with Chronic Diseases.</title>
        <authorList>
            <person name="Tisza M.J."/>
            <person name="Buck C.B."/>
        </authorList>
    </citation>
    <scope>NUCLEOTIDE SEQUENCE</scope>
    <source>
        <strain evidence="1">Ctrub15</strain>
    </source>
</reference>
<dbReference type="InterPro" id="IPR048922">
    <property type="entry name" value="Bbp16"/>
</dbReference>
<sequence>MACFDLEMQLCAAKSIATAITSDAYDFGQEHPNSGAWADPIYLVIHPTKAGTGNVAATNGVTFSIDDSADGSAFTSILTLPAMAGSDVKEDIVIPLPVKHRQHVRLSSTVKGTITGTIDAYLTNSFGLPNQYKKVGIDIVPTTD</sequence>
<dbReference type="Gene3D" id="2.60.120.1110">
    <property type="match status" value="1"/>
</dbReference>
<organism evidence="1">
    <name type="scientific">Podoviridae sp. ctrub15</name>
    <dbReference type="NCBI Taxonomy" id="2826581"/>
    <lineage>
        <taxon>Viruses</taxon>
        <taxon>Duplodnaviria</taxon>
        <taxon>Heunggongvirae</taxon>
        <taxon>Uroviricota</taxon>
        <taxon>Caudoviricetes</taxon>
    </lineage>
</organism>
<accession>A0A8S5LUK7</accession>
<dbReference type="EMBL" id="BK014743">
    <property type="protein sequence ID" value="DAD73692.1"/>
    <property type="molecule type" value="Genomic_DNA"/>
</dbReference>
<protein>
    <submittedName>
        <fullName evidence="1">Major capsid protein</fullName>
    </submittedName>
</protein>